<protein>
    <submittedName>
        <fullName evidence="3">Formylglycine-generating enzyme required for sulfatase activity</fullName>
    </submittedName>
</protein>
<accession>A0A2T6B9F6</accession>
<dbReference type="InterPro" id="IPR016187">
    <property type="entry name" value="CTDL_fold"/>
</dbReference>
<reference evidence="3 4" key="1">
    <citation type="submission" date="2018-04" db="EMBL/GenBank/DDBJ databases">
        <title>Genomic Encyclopedia of Archaeal and Bacterial Type Strains, Phase II (KMG-II): from individual species to whole genera.</title>
        <authorList>
            <person name="Goeker M."/>
        </authorList>
    </citation>
    <scope>NUCLEOTIDE SEQUENCE [LARGE SCALE GENOMIC DNA]</scope>
    <source>
        <strain evidence="3 4">DSM 45787</strain>
    </source>
</reference>
<dbReference type="EMBL" id="QBKR01000030">
    <property type="protein sequence ID" value="PTX52710.1"/>
    <property type="molecule type" value="Genomic_DNA"/>
</dbReference>
<evidence type="ECO:0000313" key="4">
    <source>
        <dbReference type="Proteomes" id="UP000244240"/>
    </source>
</evidence>
<comment type="caution">
    <text evidence="3">The sequence shown here is derived from an EMBL/GenBank/DDBJ whole genome shotgun (WGS) entry which is preliminary data.</text>
</comment>
<dbReference type="RefSeq" id="WP_245920978.1">
    <property type="nucleotide sequence ID" value="NZ_QBKR01000030.1"/>
</dbReference>
<dbReference type="PANTHER" id="PTHR23150">
    <property type="entry name" value="SULFATASE MODIFYING FACTOR 1, 2"/>
    <property type="match status" value="1"/>
</dbReference>
<dbReference type="AlphaFoldDB" id="A0A2T6B9F6"/>
<dbReference type="SUPFAM" id="SSF56436">
    <property type="entry name" value="C-type lectin-like"/>
    <property type="match status" value="1"/>
</dbReference>
<dbReference type="Proteomes" id="UP000244240">
    <property type="component" value="Unassembled WGS sequence"/>
</dbReference>
<feature type="domain" description="Sulfatase-modifying factor enzyme-like" evidence="2">
    <location>
        <begin position="40"/>
        <end position="319"/>
    </location>
</feature>
<dbReference type="Gene3D" id="3.90.1580.10">
    <property type="entry name" value="paralog of FGE (formylglycine-generating enzyme)"/>
    <property type="match status" value="1"/>
</dbReference>
<dbReference type="InterPro" id="IPR042095">
    <property type="entry name" value="SUMF_sf"/>
</dbReference>
<gene>
    <name evidence="3" type="ORF">C8P63_13022</name>
</gene>
<sequence length="322" mass="36268">MKQEGKPSCCAASRPGSEHHHPAETSYIKAVDTFREPSKEKMVYLPGGEFLMGTNEKSGFPADGEGPVREVKIDPFYIDSHAVTNAQFADFVKDTGYKTEAEQFGWSFVFYYFLSKQTAKQVKQMVQGTPWWCVVEGANWYQPEGPDSNIDQRMDHPVVHVSWNDALAYSKWAGKRLPTEAEWEFAARGGLKQNTYPWGNELMPNGEHYCNIWQGKFPGKNTKEDGYVGTAPAVSFPPNGYGLYNMVGNVWEWCSDWFSRSIHERGGRENPQGPEKGTARVMRGGSYLCHKSYCNRYRVAARTSNTPESSTGNIGFRCVMDG</sequence>
<keyword evidence="4" id="KW-1185">Reference proteome</keyword>
<evidence type="ECO:0000256" key="1">
    <source>
        <dbReference type="SAM" id="MobiDB-lite"/>
    </source>
</evidence>
<dbReference type="GO" id="GO:0120147">
    <property type="term" value="F:formylglycine-generating oxidase activity"/>
    <property type="evidence" value="ECO:0007669"/>
    <property type="project" value="TreeGrafter"/>
</dbReference>
<organism evidence="3 4">
    <name type="scientific">Melghirimyces profundicolus</name>
    <dbReference type="NCBI Taxonomy" id="1242148"/>
    <lineage>
        <taxon>Bacteria</taxon>
        <taxon>Bacillati</taxon>
        <taxon>Bacillota</taxon>
        <taxon>Bacilli</taxon>
        <taxon>Bacillales</taxon>
        <taxon>Thermoactinomycetaceae</taxon>
        <taxon>Melghirimyces</taxon>
    </lineage>
</organism>
<feature type="region of interest" description="Disordered" evidence="1">
    <location>
        <begin position="1"/>
        <end position="25"/>
    </location>
</feature>
<dbReference type="PANTHER" id="PTHR23150:SF19">
    <property type="entry name" value="FORMYLGLYCINE-GENERATING ENZYME"/>
    <property type="match status" value="1"/>
</dbReference>
<dbReference type="InterPro" id="IPR005532">
    <property type="entry name" value="SUMF_dom"/>
</dbReference>
<dbReference type="Pfam" id="PF03781">
    <property type="entry name" value="FGE-sulfatase"/>
    <property type="match status" value="1"/>
</dbReference>
<evidence type="ECO:0000259" key="2">
    <source>
        <dbReference type="Pfam" id="PF03781"/>
    </source>
</evidence>
<name>A0A2T6B9F6_9BACL</name>
<evidence type="ECO:0000313" key="3">
    <source>
        <dbReference type="EMBL" id="PTX52710.1"/>
    </source>
</evidence>
<proteinExistence type="predicted"/>
<dbReference type="InterPro" id="IPR051043">
    <property type="entry name" value="Sulfatase_Mod_Factor_Kinase"/>
</dbReference>